<dbReference type="PROSITE" id="PS50056">
    <property type="entry name" value="TYR_PHOSPHATASE_2"/>
    <property type="match status" value="1"/>
</dbReference>
<dbReference type="PROSITE" id="PS00383">
    <property type="entry name" value="TYR_PHOSPHATASE_1"/>
    <property type="match status" value="1"/>
</dbReference>
<dbReference type="Proteomes" id="UP000031637">
    <property type="component" value="Chromosome"/>
</dbReference>
<accession>W0SC44</accession>
<gene>
    <name evidence="2" type="ORF">SUTH_00486</name>
</gene>
<feature type="domain" description="Tyrosine specific protein phosphatases" evidence="1">
    <location>
        <begin position="71"/>
        <end position="105"/>
    </location>
</feature>
<dbReference type="OrthoDB" id="8558488at2"/>
<dbReference type="KEGG" id="shd:SUTH_00486"/>
<dbReference type="InterPro" id="IPR029021">
    <property type="entry name" value="Prot-tyrosine_phosphatase-like"/>
</dbReference>
<dbReference type="AlphaFoldDB" id="W0SC44"/>
<reference evidence="2 3" key="1">
    <citation type="journal article" date="2014" name="Syst. Appl. Microbiol.">
        <title>Complete genomes of freshwater sulfur oxidizers Sulfuricella denitrificans skB26 and Sulfuritalea hydrogenivorans sk43H: genetic insights into the sulfur oxidation pathway of betaproteobacteria.</title>
        <authorList>
            <person name="Watanabe T."/>
            <person name="Kojima H."/>
            <person name="Fukui M."/>
        </authorList>
    </citation>
    <scope>NUCLEOTIDE SEQUENCE [LARGE SCALE GENOMIC DNA]</scope>
    <source>
        <strain evidence="2">DSM22779</strain>
    </source>
</reference>
<evidence type="ECO:0000313" key="2">
    <source>
        <dbReference type="EMBL" id="BAO28300.1"/>
    </source>
</evidence>
<dbReference type="SUPFAM" id="SSF52799">
    <property type="entry name" value="(Phosphotyrosine protein) phosphatases II"/>
    <property type="match status" value="1"/>
</dbReference>
<protein>
    <recommendedName>
        <fullName evidence="1">Tyrosine specific protein phosphatases domain-containing protein</fullName>
    </recommendedName>
</protein>
<name>W0SC44_9PROT</name>
<keyword evidence="3" id="KW-1185">Reference proteome</keyword>
<dbReference type="InterPro" id="IPR000387">
    <property type="entry name" value="Tyr_Pase_dom"/>
</dbReference>
<evidence type="ECO:0000313" key="3">
    <source>
        <dbReference type="Proteomes" id="UP000031637"/>
    </source>
</evidence>
<dbReference type="Gene3D" id="3.90.190.10">
    <property type="entry name" value="Protein tyrosine phosphatase superfamily"/>
    <property type="match status" value="1"/>
</dbReference>
<dbReference type="RefSeq" id="WP_052473112.1">
    <property type="nucleotide sequence ID" value="NZ_AP012547.1"/>
</dbReference>
<organism evidence="2 3">
    <name type="scientific">Sulfuritalea hydrogenivorans sk43H</name>
    <dbReference type="NCBI Taxonomy" id="1223802"/>
    <lineage>
        <taxon>Bacteria</taxon>
        <taxon>Pseudomonadati</taxon>
        <taxon>Pseudomonadota</taxon>
        <taxon>Betaproteobacteria</taxon>
        <taxon>Nitrosomonadales</taxon>
        <taxon>Sterolibacteriaceae</taxon>
        <taxon>Sulfuritalea</taxon>
    </lineage>
</organism>
<dbReference type="HOGENOM" id="CLU_1271732_0_0_4"/>
<dbReference type="STRING" id="1223802.SUTH_00486"/>
<dbReference type="InterPro" id="IPR016130">
    <property type="entry name" value="Tyr_Pase_AS"/>
</dbReference>
<evidence type="ECO:0000259" key="1">
    <source>
        <dbReference type="PROSITE" id="PS50056"/>
    </source>
</evidence>
<proteinExistence type="predicted"/>
<dbReference type="EMBL" id="AP012547">
    <property type="protein sequence ID" value="BAO28300.1"/>
    <property type="molecule type" value="Genomic_DNA"/>
</dbReference>
<sequence>MIRSVDFISRLKAESLPARNDLAVISITEPEADPAALAFHEDVILRLVFHDVDPGAETETRWTLFDPSHADQVIRFVRRLHADSEYLDLIIHCRAGISRSAALALFVAADTGCEFPRRPFAGLANKHMLIVLEQMTGTSLPRPRALPKRESFSVSVVRDFHTDEAEVTVENIRTGETVVVDGPMLFAAAFAAAGIQKVWGVLNPPPSYHVQDWDNLT</sequence>